<feature type="region of interest" description="Disordered" evidence="1">
    <location>
        <begin position="278"/>
        <end position="303"/>
    </location>
</feature>
<proteinExistence type="predicted"/>
<name>D3B6X0_HETP5</name>
<evidence type="ECO:0000256" key="1">
    <source>
        <dbReference type="SAM" id="MobiDB-lite"/>
    </source>
</evidence>
<evidence type="ECO:0000313" key="2">
    <source>
        <dbReference type="EMBL" id="EFA82513.1"/>
    </source>
</evidence>
<dbReference type="AlphaFoldDB" id="D3B6X0"/>
<sequence>MRYYLLHLLSNDIEQLEFYRELKDVSFINLNQLLVYLERNNNRHGHIDLFKTIEDSIQYFNPLKNQQTATATASNDSYLDILCWCCKSLESIQQSNYSLLLYILMRSNNYIKSNDLWVGGVKTILKLRDQYKDNSKLTDTILKLINNFCVPEVFKVDKKFLEQQGVKRSELVELCWRYTVTRPVISYDVILGIQRFLQELANSDRSSRPRLSVDLLNSVEKLRNDYFDRHQQEEEEDEEDDSDDLYDYEIELGIYLLTSLFYLCAWRYFKFLVSGSSSISKSTTTTTTTNSNSNSNNSSSSSTAVATGDNTLTFDINSSNNNSLYMITHQVLIYSNADENFKDVNNTFYDKNLSEAIRYLTLCMDCYSDLNQEPWNDRFKELSMTWNSPVFYWINTSLADCHYFYESYSSALTFYKQIKQQLSTETKFKTLIPVRGNHLISFDPTEDLWVNRLFLHIAMTNHSEIENSIVYLLEILISIPLADQMHPPTRHPLRTIKPFFTVYSLEEITFWCIDSLAACYERLGMVGEMTVLFQCYWDYYKPRFQKIVHEIQKSGVKTPQGQTTNTKTLVFDDDDDGLPLSNISKKDLQKGFFFPRFFKFIVNIEMLEEFSLLLNQGYHLDILQSGSKSTQNKDILKMIEQHVTTSTKRTDMSLSLLLNKFFNEELEQFSNK</sequence>
<keyword evidence="3" id="KW-1185">Reference proteome</keyword>
<evidence type="ECO:0000313" key="3">
    <source>
        <dbReference type="Proteomes" id="UP000001396"/>
    </source>
</evidence>
<reference evidence="2 3" key="1">
    <citation type="journal article" date="2011" name="Genome Res.">
        <title>Phylogeny-wide analysis of social amoeba genomes highlights ancient origins for complex intercellular communication.</title>
        <authorList>
            <person name="Heidel A.J."/>
            <person name="Lawal H.M."/>
            <person name="Felder M."/>
            <person name="Schilde C."/>
            <person name="Helps N.R."/>
            <person name="Tunggal B."/>
            <person name="Rivero F."/>
            <person name="John U."/>
            <person name="Schleicher M."/>
            <person name="Eichinger L."/>
            <person name="Platzer M."/>
            <person name="Noegel A.A."/>
            <person name="Schaap P."/>
            <person name="Gloeckner G."/>
        </authorList>
    </citation>
    <scope>NUCLEOTIDE SEQUENCE [LARGE SCALE GENOMIC DNA]</scope>
    <source>
        <strain evidence="3">ATCC 26659 / Pp 5 / PN500</strain>
    </source>
</reference>
<dbReference type="Proteomes" id="UP000001396">
    <property type="component" value="Unassembled WGS sequence"/>
</dbReference>
<accession>D3B6X0</accession>
<gene>
    <name evidence="2" type="ORF">PPL_04201</name>
</gene>
<organism evidence="2 3">
    <name type="scientific">Heterostelium pallidum (strain ATCC 26659 / Pp 5 / PN500)</name>
    <name type="common">Cellular slime mold</name>
    <name type="synonym">Polysphondylium pallidum</name>
    <dbReference type="NCBI Taxonomy" id="670386"/>
    <lineage>
        <taxon>Eukaryota</taxon>
        <taxon>Amoebozoa</taxon>
        <taxon>Evosea</taxon>
        <taxon>Eumycetozoa</taxon>
        <taxon>Dictyostelia</taxon>
        <taxon>Acytosteliales</taxon>
        <taxon>Acytosteliaceae</taxon>
        <taxon>Heterostelium</taxon>
    </lineage>
</organism>
<dbReference type="EMBL" id="ADBJ01000018">
    <property type="protein sequence ID" value="EFA82513.1"/>
    <property type="molecule type" value="Genomic_DNA"/>
</dbReference>
<dbReference type="FunCoup" id="D3B6X0">
    <property type="interactions" value="421"/>
</dbReference>
<dbReference type="GeneID" id="31359688"/>
<dbReference type="RefSeq" id="XP_020434630.1">
    <property type="nucleotide sequence ID" value="XM_020575110.1"/>
</dbReference>
<protein>
    <submittedName>
        <fullName evidence="2">Uncharacterized protein</fullName>
    </submittedName>
</protein>
<comment type="caution">
    <text evidence="2">The sequence shown here is derived from an EMBL/GenBank/DDBJ whole genome shotgun (WGS) entry which is preliminary data.</text>
</comment>
<dbReference type="InParanoid" id="D3B6X0"/>